<dbReference type="Proteomes" id="UP001286313">
    <property type="component" value="Unassembled WGS sequence"/>
</dbReference>
<comment type="caution">
    <text evidence="1">The sequence shown here is derived from an EMBL/GenBank/DDBJ whole genome shotgun (WGS) entry which is preliminary data.</text>
</comment>
<name>A0AAE1FPV5_PETCI</name>
<evidence type="ECO:0000313" key="1">
    <source>
        <dbReference type="EMBL" id="KAK3878308.1"/>
    </source>
</evidence>
<accession>A0AAE1FPV5</accession>
<reference evidence="1" key="1">
    <citation type="submission" date="2023-10" db="EMBL/GenBank/DDBJ databases">
        <title>Genome assemblies of two species of porcelain crab, Petrolisthes cinctipes and Petrolisthes manimaculis (Anomura: Porcellanidae).</title>
        <authorList>
            <person name="Angst P."/>
        </authorList>
    </citation>
    <scope>NUCLEOTIDE SEQUENCE</scope>
    <source>
        <strain evidence="1">PB745_01</strain>
        <tissue evidence="1">Gill</tissue>
    </source>
</reference>
<proteinExistence type="predicted"/>
<dbReference type="EMBL" id="JAWQEG010001563">
    <property type="protein sequence ID" value="KAK3878308.1"/>
    <property type="molecule type" value="Genomic_DNA"/>
</dbReference>
<keyword evidence="2" id="KW-1185">Reference proteome</keyword>
<evidence type="ECO:0000313" key="2">
    <source>
        <dbReference type="Proteomes" id="UP001286313"/>
    </source>
</evidence>
<protein>
    <submittedName>
        <fullName evidence="1">Uncharacterized protein</fullName>
    </submittedName>
</protein>
<organism evidence="1 2">
    <name type="scientific">Petrolisthes cinctipes</name>
    <name type="common">Flat porcelain crab</name>
    <dbReference type="NCBI Taxonomy" id="88211"/>
    <lineage>
        <taxon>Eukaryota</taxon>
        <taxon>Metazoa</taxon>
        <taxon>Ecdysozoa</taxon>
        <taxon>Arthropoda</taxon>
        <taxon>Crustacea</taxon>
        <taxon>Multicrustacea</taxon>
        <taxon>Malacostraca</taxon>
        <taxon>Eumalacostraca</taxon>
        <taxon>Eucarida</taxon>
        <taxon>Decapoda</taxon>
        <taxon>Pleocyemata</taxon>
        <taxon>Anomura</taxon>
        <taxon>Galatheoidea</taxon>
        <taxon>Porcellanidae</taxon>
        <taxon>Petrolisthes</taxon>
    </lineage>
</organism>
<dbReference type="AlphaFoldDB" id="A0AAE1FPV5"/>
<sequence length="99" mass="11426">MSGANQRPGFPLNVSHRLCLIALSSLTASRFSIQELWAYTTHTCSHAVADISVMNEKKYSQRYRSAWENDSRFKESIYTHIHSLQDYCLSEVIWLKGRS</sequence>
<gene>
    <name evidence="1" type="ORF">Pcinc_017049</name>
</gene>